<keyword evidence="2" id="KW-1185">Reference proteome</keyword>
<sequence>MLPILNPLRTKLLDEVRDEFATEFEDDVPFSYVCGGLVDDKEVIIAFVNQPEGTPVYLPTEFKGFPVLISYEALVLYHRSFHKELIPGISIGNDSAHNYIDYAFCETEKDRTIPEIPNVPLGKDIQIRECGDSGAAVFNDEGTLWGIVIAGIIERASFVVPIHLILGDVKTKFNGLEFTLNDDEQEKSSQNDTNLEIAGCSNLKKMELF</sequence>
<accession>A0A2Z6S7S4</accession>
<dbReference type="Proteomes" id="UP000247702">
    <property type="component" value="Unassembled WGS sequence"/>
</dbReference>
<evidence type="ECO:0000313" key="1">
    <source>
        <dbReference type="EMBL" id="GBC05320.1"/>
    </source>
</evidence>
<organism evidence="1 2">
    <name type="scientific">Rhizophagus clarus</name>
    <dbReference type="NCBI Taxonomy" id="94130"/>
    <lineage>
        <taxon>Eukaryota</taxon>
        <taxon>Fungi</taxon>
        <taxon>Fungi incertae sedis</taxon>
        <taxon>Mucoromycota</taxon>
        <taxon>Glomeromycotina</taxon>
        <taxon>Glomeromycetes</taxon>
        <taxon>Glomerales</taxon>
        <taxon>Glomeraceae</taxon>
        <taxon>Rhizophagus</taxon>
    </lineage>
</organism>
<dbReference type="InterPro" id="IPR009003">
    <property type="entry name" value="Peptidase_S1_PA"/>
</dbReference>
<comment type="caution">
    <text evidence="1">The sequence shown here is derived from an EMBL/GenBank/DDBJ whole genome shotgun (WGS) entry which is preliminary data.</text>
</comment>
<dbReference type="EMBL" id="BEXD01004002">
    <property type="protein sequence ID" value="GBC05320.1"/>
    <property type="molecule type" value="Genomic_DNA"/>
</dbReference>
<dbReference type="SUPFAM" id="SSF50494">
    <property type="entry name" value="Trypsin-like serine proteases"/>
    <property type="match status" value="1"/>
</dbReference>
<gene>
    <name evidence="1" type="ORF">RclHR1_06180005</name>
</gene>
<reference evidence="1 2" key="1">
    <citation type="submission" date="2017-11" db="EMBL/GenBank/DDBJ databases">
        <title>The genome of Rhizophagus clarus HR1 reveals common genetic basis of auxotrophy among arbuscular mycorrhizal fungi.</title>
        <authorList>
            <person name="Kobayashi Y."/>
        </authorList>
    </citation>
    <scope>NUCLEOTIDE SEQUENCE [LARGE SCALE GENOMIC DNA]</scope>
    <source>
        <strain evidence="1 2">HR1</strain>
    </source>
</reference>
<name>A0A2Z6S7S4_9GLOM</name>
<proteinExistence type="predicted"/>
<dbReference type="AlphaFoldDB" id="A0A2Z6S7S4"/>
<evidence type="ECO:0008006" key="3">
    <source>
        <dbReference type="Google" id="ProtNLM"/>
    </source>
</evidence>
<protein>
    <recommendedName>
        <fullName evidence="3">Peptidase S1 domain-containing protein</fullName>
    </recommendedName>
</protein>
<evidence type="ECO:0000313" key="2">
    <source>
        <dbReference type="Proteomes" id="UP000247702"/>
    </source>
</evidence>